<dbReference type="SUPFAM" id="SSF56808">
    <property type="entry name" value="Ribosomal protein L1"/>
    <property type="match status" value="1"/>
</dbReference>
<dbReference type="Pfam" id="PF00687">
    <property type="entry name" value="Ribosomal_L1"/>
    <property type="match status" value="1"/>
</dbReference>
<evidence type="ECO:0000256" key="8">
    <source>
        <dbReference type="ARBA" id="ARBA00022980"/>
    </source>
</evidence>
<evidence type="ECO:0000313" key="13">
    <source>
        <dbReference type="EMBL" id="ARD85463.1"/>
    </source>
</evidence>
<dbReference type="CDD" id="cd00403">
    <property type="entry name" value="Ribosomal_L1"/>
    <property type="match status" value="1"/>
</dbReference>
<dbReference type="AlphaFoldDB" id="A0A1V0N5Q8"/>
<dbReference type="InterPro" id="IPR023674">
    <property type="entry name" value="Ribosomal_uL1-like"/>
</dbReference>
<dbReference type="Gene3D" id="3.40.50.790">
    <property type="match status" value="1"/>
</dbReference>
<evidence type="ECO:0000313" key="14">
    <source>
        <dbReference type="Proteomes" id="UP000192050"/>
    </source>
</evidence>
<comment type="subunit">
    <text evidence="2 11">Part of the 50S ribosomal subunit.</text>
</comment>
<evidence type="ECO:0000256" key="5">
    <source>
        <dbReference type="ARBA" id="ARBA00022730"/>
    </source>
</evidence>
<dbReference type="PANTHER" id="PTHR36427">
    <property type="entry name" value="54S RIBOSOMAL PROTEIN L1, MITOCHONDRIAL"/>
    <property type="match status" value="1"/>
</dbReference>
<comment type="function">
    <text evidence="11">Binds directly to 23S rRNA. Probably involved in E site tRNA release.</text>
</comment>
<keyword evidence="6 11" id="KW-0810">Translation regulation</keyword>
<proteinExistence type="inferred from homology"/>
<dbReference type="KEGG" id="fai:FAD_1619"/>
<dbReference type="GO" id="GO:0006417">
    <property type="term" value="P:regulation of translation"/>
    <property type="evidence" value="ECO:0007669"/>
    <property type="project" value="UniProtKB-KW"/>
</dbReference>
<dbReference type="PROSITE" id="PS01199">
    <property type="entry name" value="RIBOSOMAL_L1"/>
    <property type="match status" value="1"/>
</dbReference>
<evidence type="ECO:0000256" key="9">
    <source>
        <dbReference type="ARBA" id="ARBA00023274"/>
    </source>
</evidence>
<keyword evidence="9 11" id="KW-0687">Ribonucleoprotein</keyword>
<gene>
    <name evidence="11" type="primary">rpl1</name>
    <name evidence="13" type="ORF">FAD_1619</name>
</gene>
<dbReference type="GeneID" id="31677108"/>
<evidence type="ECO:0000256" key="10">
    <source>
        <dbReference type="ARBA" id="ARBA00045545"/>
    </source>
</evidence>
<dbReference type="PANTHER" id="PTHR36427:SF3">
    <property type="entry name" value="LARGE RIBOSOMAL SUBUNIT PROTEIN UL1M"/>
    <property type="match status" value="1"/>
</dbReference>
<keyword evidence="7 11" id="KW-0694">RNA-binding</keyword>
<comment type="function">
    <text evidence="10">Probably involved in E site tRNA release. Binds directly to 23S rRNA.</text>
</comment>
<comment type="similarity">
    <text evidence="1 11 12">Belongs to the universal ribosomal protein uL1 family.</text>
</comment>
<dbReference type="PIRSF" id="PIRSF002155">
    <property type="entry name" value="Ribosomal_L1"/>
    <property type="match status" value="1"/>
</dbReference>
<evidence type="ECO:0000256" key="4">
    <source>
        <dbReference type="ARBA" id="ARBA00022555"/>
    </source>
</evidence>
<dbReference type="FunFam" id="3.40.50.790:FF:000005">
    <property type="entry name" value="50S ribosomal protein L1"/>
    <property type="match status" value="1"/>
</dbReference>
<dbReference type="RefSeq" id="WP_009886750.1">
    <property type="nucleotide sequence ID" value="NZ_CP015363.1"/>
</dbReference>
<dbReference type="GO" id="GO:0019843">
    <property type="term" value="F:rRNA binding"/>
    <property type="evidence" value="ECO:0007669"/>
    <property type="project" value="UniProtKB-UniRule"/>
</dbReference>
<dbReference type="InterPro" id="IPR023673">
    <property type="entry name" value="Ribosomal_uL1_CS"/>
</dbReference>
<comment type="function">
    <text evidence="11">Protein L1 is also a translational repressor protein, it controls the translation of its operon by binding to its mRNA.</text>
</comment>
<dbReference type="EMBL" id="CP015363">
    <property type="protein sequence ID" value="ARD85463.1"/>
    <property type="molecule type" value="Genomic_DNA"/>
</dbReference>
<dbReference type="InterPro" id="IPR028364">
    <property type="entry name" value="Ribosomal_uL1/biogenesis"/>
</dbReference>
<keyword evidence="4 11" id="KW-0820">tRNA-binding</keyword>
<dbReference type="NCBIfam" id="NF003244">
    <property type="entry name" value="PRK04203.1"/>
    <property type="match status" value="1"/>
</dbReference>
<dbReference type="GO" id="GO:0015934">
    <property type="term" value="C:large ribosomal subunit"/>
    <property type="evidence" value="ECO:0007669"/>
    <property type="project" value="InterPro"/>
</dbReference>
<dbReference type="Proteomes" id="UP000192050">
    <property type="component" value="Chromosome"/>
</dbReference>
<keyword evidence="8 11" id="KW-0689">Ribosomal protein</keyword>
<protein>
    <recommendedName>
        <fullName evidence="11">Large ribosomal subunit protein uL1</fullName>
    </recommendedName>
</protein>
<dbReference type="HAMAP" id="MF_01318_A">
    <property type="entry name" value="Ribosomal_uL1_A"/>
    <property type="match status" value="1"/>
</dbReference>
<dbReference type="Gene3D" id="3.30.190.20">
    <property type="match status" value="1"/>
</dbReference>
<evidence type="ECO:0000256" key="2">
    <source>
        <dbReference type="ARBA" id="ARBA00011838"/>
    </source>
</evidence>
<dbReference type="GO" id="GO:0003735">
    <property type="term" value="F:structural constituent of ribosome"/>
    <property type="evidence" value="ECO:0007669"/>
    <property type="project" value="InterPro"/>
</dbReference>
<dbReference type="OrthoDB" id="10382at2157"/>
<evidence type="ECO:0000256" key="3">
    <source>
        <dbReference type="ARBA" id="ARBA00022491"/>
    </source>
</evidence>
<evidence type="ECO:0000256" key="7">
    <source>
        <dbReference type="ARBA" id="ARBA00022884"/>
    </source>
</evidence>
<dbReference type="GeneID" id="16024884"/>
<name>A0A1V0N5Q8_9ARCH</name>
<dbReference type="GO" id="GO:0006412">
    <property type="term" value="P:translation"/>
    <property type="evidence" value="ECO:0007669"/>
    <property type="project" value="UniProtKB-UniRule"/>
</dbReference>
<organism evidence="13 14">
    <name type="scientific">Ferroplasma acidiphilum</name>
    <dbReference type="NCBI Taxonomy" id="74969"/>
    <lineage>
        <taxon>Archaea</taxon>
        <taxon>Methanobacteriati</taxon>
        <taxon>Thermoplasmatota</taxon>
        <taxon>Thermoplasmata</taxon>
        <taxon>Thermoplasmatales</taxon>
        <taxon>Ferroplasmaceae</taxon>
        <taxon>Ferroplasma</taxon>
    </lineage>
</organism>
<evidence type="ECO:0000256" key="12">
    <source>
        <dbReference type="RuleBase" id="RU000659"/>
    </source>
</evidence>
<keyword evidence="5 11" id="KW-0699">rRNA-binding</keyword>
<evidence type="ECO:0000256" key="1">
    <source>
        <dbReference type="ARBA" id="ARBA00010531"/>
    </source>
</evidence>
<dbReference type="InterPro" id="IPR016095">
    <property type="entry name" value="Ribosomal_uL1_3-a/b-sand"/>
</dbReference>
<keyword evidence="14" id="KW-1185">Reference proteome</keyword>
<dbReference type="STRING" id="74969.FAD_1619"/>
<dbReference type="InterPro" id="IPR002143">
    <property type="entry name" value="Ribosomal_uL1"/>
</dbReference>
<dbReference type="GO" id="GO:0000049">
    <property type="term" value="F:tRNA binding"/>
    <property type="evidence" value="ECO:0007669"/>
    <property type="project" value="UniProtKB-KW"/>
</dbReference>
<accession>A0A1V0N5Q8</accession>
<dbReference type="InterPro" id="IPR023669">
    <property type="entry name" value="Ribosomal_uL1_arc"/>
</dbReference>
<evidence type="ECO:0000256" key="11">
    <source>
        <dbReference type="HAMAP-Rule" id="MF_01318"/>
    </source>
</evidence>
<evidence type="ECO:0000256" key="6">
    <source>
        <dbReference type="ARBA" id="ARBA00022845"/>
    </source>
</evidence>
<reference evidence="13 14" key="1">
    <citation type="submission" date="2011-10" db="EMBL/GenBank/DDBJ databases">
        <title>Metabolic and evolutionary patterns in the extreme acidophile Ferroplasma acidiphilum.</title>
        <authorList>
            <person name="Golyshina O.V."/>
            <person name="Kozyavkin S.A."/>
            <person name="Tatusov R.L."/>
            <person name="Slesarev A.I."/>
            <person name="Golyshin P.N."/>
        </authorList>
    </citation>
    <scope>NUCLEOTIDE SEQUENCE [LARGE SCALE GENOMIC DNA]</scope>
    <source>
        <strain evidence="14">Y</strain>
    </source>
</reference>
<keyword evidence="3 11" id="KW-0678">Repressor</keyword>
<sequence length="214" mass="23797">MENSIIENLKELKELKKRNFDESIEVGINLKDVDMVDPKNRINEEIILPAGRGKDLKVAVIASEEMRTKAKNADYLYSVEDLNNFSDNKKSFKKIVKGIDFFVAESTLMGNVGKNLGIILGPRGKMPKPLPPGQDPSALIENLKKSVRARSRDKITFHVPIGTKAMSNEDLFTNLNTVLKRIISHLDKGKGNIASAYIKSTMSKAITINLGDIE</sequence>